<feature type="region of interest" description="Disordered" evidence="6">
    <location>
        <begin position="1189"/>
        <end position="1222"/>
    </location>
</feature>
<keyword evidence="5" id="KW-0269">Exonuclease</keyword>
<dbReference type="EC" id="3.1.13.-" evidence="5"/>
<dbReference type="GO" id="GO:0000932">
    <property type="term" value="C:P-body"/>
    <property type="evidence" value="ECO:0007669"/>
    <property type="project" value="UniProtKB-SubCell"/>
</dbReference>
<dbReference type="InterPro" id="IPR001900">
    <property type="entry name" value="RNase_II/R"/>
</dbReference>
<feature type="site" description="Important for catalytic activity" evidence="5">
    <location>
        <position position="692"/>
    </location>
</feature>
<organism evidence="8 9">
    <name type="scientific">Allomyces macrogynus (strain ATCC 38327)</name>
    <name type="common">Allomyces javanicus var. macrogynus</name>
    <dbReference type="NCBI Taxonomy" id="578462"/>
    <lineage>
        <taxon>Eukaryota</taxon>
        <taxon>Fungi</taxon>
        <taxon>Fungi incertae sedis</taxon>
        <taxon>Blastocladiomycota</taxon>
        <taxon>Blastocladiomycetes</taxon>
        <taxon>Blastocladiales</taxon>
        <taxon>Blastocladiaceae</taxon>
        <taxon>Allomyces</taxon>
    </lineage>
</organism>
<dbReference type="Gene3D" id="2.40.50.140">
    <property type="entry name" value="Nucleic acid-binding proteins"/>
    <property type="match status" value="1"/>
</dbReference>
<feature type="region of interest" description="Disordered" evidence="6">
    <location>
        <begin position="251"/>
        <end position="271"/>
    </location>
</feature>
<evidence type="ECO:0000256" key="4">
    <source>
        <dbReference type="ARBA" id="ARBA00022884"/>
    </source>
</evidence>
<feature type="compositionally biased region" description="Low complexity" evidence="6">
    <location>
        <begin position="262"/>
        <end position="271"/>
    </location>
</feature>
<dbReference type="Pfam" id="PF17849">
    <property type="entry name" value="OB_Dis3"/>
    <property type="match status" value="1"/>
</dbReference>
<dbReference type="SUPFAM" id="SSF50249">
    <property type="entry name" value="Nucleic acid-binding proteins"/>
    <property type="match status" value="2"/>
</dbReference>
<evidence type="ECO:0000256" key="5">
    <source>
        <dbReference type="HAMAP-Rule" id="MF_03045"/>
    </source>
</evidence>
<dbReference type="PROSITE" id="PS01175">
    <property type="entry name" value="RIBONUCLEASE_II"/>
    <property type="match status" value="1"/>
</dbReference>
<keyword evidence="5" id="KW-0464">Manganese</keyword>
<keyword evidence="3 5" id="KW-0460">Magnesium</keyword>
<dbReference type="InterPro" id="IPR012340">
    <property type="entry name" value="NA-bd_OB-fold"/>
</dbReference>
<evidence type="ECO:0000256" key="2">
    <source>
        <dbReference type="ARBA" id="ARBA00022723"/>
    </source>
</evidence>
<dbReference type="SMART" id="SM00955">
    <property type="entry name" value="RNB"/>
    <property type="match status" value="1"/>
</dbReference>
<dbReference type="HAMAP" id="MF_03045">
    <property type="entry name" value="DIS3L2"/>
    <property type="match status" value="1"/>
</dbReference>
<dbReference type="PANTHER" id="PTHR23355">
    <property type="entry name" value="RIBONUCLEASE"/>
    <property type="match status" value="1"/>
</dbReference>
<dbReference type="eggNOG" id="KOG2102">
    <property type="taxonomic scope" value="Eukaryota"/>
</dbReference>
<reference evidence="8 9" key="1">
    <citation type="submission" date="2009-11" db="EMBL/GenBank/DDBJ databases">
        <title>Annotation of Allomyces macrogynus ATCC 38327.</title>
        <authorList>
            <consortium name="The Broad Institute Genome Sequencing Platform"/>
            <person name="Russ C."/>
            <person name="Cuomo C."/>
            <person name="Burger G."/>
            <person name="Gray M.W."/>
            <person name="Holland P.W.H."/>
            <person name="King N."/>
            <person name="Lang F.B.F."/>
            <person name="Roger A.J."/>
            <person name="Ruiz-Trillo I."/>
            <person name="Young S.K."/>
            <person name="Zeng Q."/>
            <person name="Gargeya S."/>
            <person name="Fitzgerald M."/>
            <person name="Haas B."/>
            <person name="Abouelleil A."/>
            <person name="Alvarado L."/>
            <person name="Arachchi H.M."/>
            <person name="Berlin A."/>
            <person name="Chapman S.B."/>
            <person name="Gearin G."/>
            <person name="Goldberg J."/>
            <person name="Griggs A."/>
            <person name="Gujja S."/>
            <person name="Hansen M."/>
            <person name="Heiman D."/>
            <person name="Howarth C."/>
            <person name="Larimer J."/>
            <person name="Lui A."/>
            <person name="MacDonald P.J.P."/>
            <person name="McCowen C."/>
            <person name="Montmayeur A."/>
            <person name="Murphy C."/>
            <person name="Neiman D."/>
            <person name="Pearson M."/>
            <person name="Priest M."/>
            <person name="Roberts A."/>
            <person name="Saif S."/>
            <person name="Shea T."/>
            <person name="Sisk P."/>
            <person name="Stolte C."/>
            <person name="Sykes S."/>
            <person name="Wortman J."/>
            <person name="Nusbaum C."/>
            <person name="Birren B."/>
        </authorList>
    </citation>
    <scope>NUCLEOTIDE SEQUENCE [LARGE SCALE GENOMIC DNA]</scope>
    <source>
        <strain evidence="8 9">ATCC 38327</strain>
    </source>
</reference>
<dbReference type="Gene3D" id="2.40.50.700">
    <property type="match status" value="1"/>
</dbReference>
<comment type="function">
    <text evidence="5">3'-5'-exoribonuclease that specifically recognizes RNAs polyuridylated at their 3' end and mediates their degradation. Component of an exosome-independent RNA degradation pathway that mediates degradation of cytoplasmic mRNAs that have been deadenylated and subsequently uridylated at their 3'.</text>
</comment>
<comment type="similarity">
    <text evidence="5">Belongs to the RNR ribonuclease family. DIS3L2 subfamily.</text>
</comment>
<dbReference type="Proteomes" id="UP000054350">
    <property type="component" value="Unassembled WGS sequence"/>
</dbReference>
<dbReference type="InterPro" id="IPR028591">
    <property type="entry name" value="DIS3L2"/>
</dbReference>
<dbReference type="OMA" id="THYEMMA"/>
<feature type="compositionally biased region" description="Low complexity" evidence="6">
    <location>
        <begin position="340"/>
        <end position="349"/>
    </location>
</feature>
<keyword evidence="4 5" id="KW-0694">RNA-binding</keyword>
<feature type="region of interest" description="Disordered" evidence="6">
    <location>
        <begin position="537"/>
        <end position="558"/>
    </location>
</feature>
<feature type="binding site" evidence="5">
    <location>
        <position position="684"/>
    </location>
    <ligand>
        <name>Mg(2+)</name>
        <dbReference type="ChEBI" id="CHEBI:18420"/>
    </ligand>
</feature>
<evidence type="ECO:0000313" key="9">
    <source>
        <dbReference type="Proteomes" id="UP000054350"/>
    </source>
</evidence>
<dbReference type="OrthoDB" id="372421at2759"/>
<proteinExistence type="inferred from homology"/>
<dbReference type="GO" id="GO:0046872">
    <property type="term" value="F:metal ion binding"/>
    <property type="evidence" value="ECO:0007669"/>
    <property type="project" value="UniProtKB-KW"/>
</dbReference>
<dbReference type="Gene3D" id="2.40.50.690">
    <property type="match status" value="1"/>
</dbReference>
<keyword evidence="1 5" id="KW-0963">Cytoplasm</keyword>
<evidence type="ECO:0000313" key="8">
    <source>
        <dbReference type="EMBL" id="KNE56473.1"/>
    </source>
</evidence>
<feature type="compositionally biased region" description="Low complexity" evidence="6">
    <location>
        <begin position="65"/>
        <end position="94"/>
    </location>
</feature>
<keyword evidence="5" id="KW-0378">Hydrolase</keyword>
<evidence type="ECO:0000256" key="1">
    <source>
        <dbReference type="ARBA" id="ARBA00022490"/>
    </source>
</evidence>
<protein>
    <recommendedName>
        <fullName evidence="5">DIS3-like exonuclease 2</fullName>
        <ecNumber evidence="5">3.1.13.-</ecNumber>
    </recommendedName>
</protein>
<dbReference type="InterPro" id="IPR050180">
    <property type="entry name" value="RNR_Ribonuclease"/>
</dbReference>
<feature type="region of interest" description="Disordered" evidence="6">
    <location>
        <begin position="317"/>
        <end position="363"/>
    </location>
</feature>
<dbReference type="VEuPathDB" id="FungiDB:AMAG_02276"/>
<sequence length="1222" mass="134289">MAQGRTNNNSRRGGGRPGAYSSVPPPPELVAAPRPGAHVLHVHHGPAHPNHHHRGARRHQEHHQPNQQQQYPSQQQQYASEQQQYQQQQQQRQEPPSHRPPHPHHSRSIHHAAPRAYSGPALPSGAGSQYSGGYPCYGNSGNAGNATMKGPAPATTGNAAQAKSWRREAPNAALAATKDAQIPPYYHQPAIGHVMRRDMDQFTPIPLQLAVPPYLEYAHYATTYQYAAYVPVAPKSNRAPESVVANIAAKADAAGPSKGTTRRGSTASTASAHGNVLTVAPAAVPPTIVSFNSIEDLTEAELVAKLEAVKLHAAALESARPAQPAPQHQHKQRRQHEQHLQQQQPPQQQRDNRERAPRRTIPVESAPKLYYPEWITGPALEEGLASGKFLRGMLRINKRMRSDAYVIIDGTGDDGDDEDVFVYGEEARNRALEGDTVIIEIVDATEIMASKNKRMDALQAQYRSRAAAENPDGGVVDVAYERKLAASAAASAAVSPDHASPDPLDESTTELRRCGRVVSVVQRRSCHLLTGHLLVSYPSAGNNNSNGNGSGKQDKTKSQSVPNHYQFLWFRPLDARVPILRVPVTSAPTEYLQRPDEFKHVLFTATMDDWPATARNPTGRIERTLGPVGEMATESEALLAAADVNTTPFSDEVLASLPSTPWSISDEERAKRLDLTSECIFTIDPRTAKDLDDAVHVKVLDDGLFEVGVHIADVSHFVLPGTALDERAADTCTTVYLVERAIPMLPNVLCEELCSLNPMVERLAFSVIWQLRSDGSIADTRFGKSVIRSRAKLAYEDAQDIIEGRDFNPHVNFAEDADPEDVKAAIMHLYKLSRTLRGNRFANGALTMNNIKLAFVLDKTTGMPIGCKPYPIRESNQLIEEFMLLANQSVASKISDTFPDLALLRRHAPPGDDMMKKLAAKALAMGYQIDVTSSGALQQSFDRITDPVVARLLKHLCVRPMKRAVYLCTGATKSEKQWEHYALAVPRYTHFTSPIRRYADVIVHRLLMAALHIDNQVGDTETEQKEAAVAEFVGAHVVTQTVAEIAAQCNLRKLRSREAQDASSRLYLCQYLQYLIDARREATGIDAHVARARVIGIQDRSMELLVPSLGVEERAYYDKMPVSSFDQVDDTNAGPTTTVIWKGSGEKQTLKMFDAVTVAVRVNTTVSPPKISLAVLDPTAEATKRIVLDEDEEMEAPPAPVELEGDEADQEWVCNNMDDAAE</sequence>
<dbReference type="STRING" id="578462.A0A0L0S1R8"/>
<evidence type="ECO:0000256" key="6">
    <source>
        <dbReference type="SAM" id="MobiDB-lite"/>
    </source>
</evidence>
<dbReference type="GO" id="GO:0003723">
    <property type="term" value="F:RNA binding"/>
    <property type="evidence" value="ECO:0007669"/>
    <property type="project" value="UniProtKB-KW"/>
</dbReference>
<dbReference type="AlphaFoldDB" id="A0A0L0S1R8"/>
<feature type="compositionally biased region" description="Low complexity" evidence="6">
    <location>
        <begin position="1"/>
        <end position="11"/>
    </location>
</feature>
<feature type="compositionally biased region" description="Basic residues" evidence="6">
    <location>
        <begin position="99"/>
        <end position="113"/>
    </location>
</feature>
<gene>
    <name evidence="8" type="ORF">AMAG_02276</name>
</gene>
<comment type="cofactor">
    <cofactor evidence="5">
        <name>Mg(2+)</name>
        <dbReference type="ChEBI" id="CHEBI:18420"/>
    </cofactor>
    <cofactor evidence="5">
        <name>Mn(2+)</name>
        <dbReference type="ChEBI" id="CHEBI:29035"/>
    </cofactor>
</comment>
<name>A0A0L0S1R8_ALLM3</name>
<feature type="compositionally biased region" description="Basic residues" evidence="6">
    <location>
        <begin position="40"/>
        <end position="61"/>
    </location>
</feature>
<dbReference type="EMBL" id="GG745330">
    <property type="protein sequence ID" value="KNE56473.1"/>
    <property type="molecule type" value="Genomic_DNA"/>
</dbReference>
<feature type="binding site" evidence="5">
    <location>
        <position position="693"/>
    </location>
    <ligand>
        <name>Mg(2+)</name>
        <dbReference type="ChEBI" id="CHEBI:18420"/>
    </ligand>
</feature>
<evidence type="ECO:0000259" key="7">
    <source>
        <dbReference type="SMART" id="SM00955"/>
    </source>
</evidence>
<keyword evidence="5" id="KW-0540">Nuclease</keyword>
<dbReference type="Pfam" id="PF00773">
    <property type="entry name" value="RNB"/>
    <property type="match status" value="1"/>
</dbReference>
<evidence type="ECO:0000256" key="3">
    <source>
        <dbReference type="ARBA" id="ARBA00022842"/>
    </source>
</evidence>
<dbReference type="GO" id="GO:0000175">
    <property type="term" value="F:3'-5'-RNA exonuclease activity"/>
    <property type="evidence" value="ECO:0007669"/>
    <property type="project" value="UniProtKB-UniRule"/>
</dbReference>
<feature type="domain" description="RNB" evidence="7">
    <location>
        <begin position="672"/>
        <end position="1013"/>
    </location>
</feature>
<feature type="region of interest" description="Disordered" evidence="6">
    <location>
        <begin position="1"/>
        <end position="124"/>
    </location>
</feature>
<keyword evidence="2 5" id="KW-0479">Metal-binding</keyword>
<keyword evidence="9" id="KW-1185">Reference proteome</keyword>
<dbReference type="GO" id="GO:1990074">
    <property type="term" value="P:polyuridylation-dependent mRNA catabolic process"/>
    <property type="evidence" value="ECO:0007669"/>
    <property type="project" value="UniProtKB-UniRule"/>
</dbReference>
<dbReference type="InterPro" id="IPR041505">
    <property type="entry name" value="Dis3_CSD2"/>
</dbReference>
<dbReference type="PANTHER" id="PTHR23355:SF9">
    <property type="entry name" value="DIS3-LIKE EXONUCLEASE 2"/>
    <property type="match status" value="1"/>
</dbReference>
<dbReference type="GO" id="GO:0000956">
    <property type="term" value="P:nuclear-transcribed mRNA catabolic process"/>
    <property type="evidence" value="ECO:0007669"/>
    <property type="project" value="UniProtKB-UniRule"/>
</dbReference>
<dbReference type="InterPro" id="IPR022966">
    <property type="entry name" value="RNase_II/R_CS"/>
</dbReference>
<accession>A0A0L0S1R8</accession>
<comment type="subcellular location">
    <subcellularLocation>
        <location evidence="5">Cytoplasm</location>
    </subcellularLocation>
    <subcellularLocation>
        <location evidence="5">Cytoplasm</location>
        <location evidence="5">P-body</location>
    </subcellularLocation>
</comment>
<reference evidence="9" key="2">
    <citation type="submission" date="2009-11" db="EMBL/GenBank/DDBJ databases">
        <title>The Genome Sequence of Allomyces macrogynus strain ATCC 38327.</title>
        <authorList>
            <consortium name="The Broad Institute Genome Sequencing Platform"/>
            <person name="Russ C."/>
            <person name="Cuomo C."/>
            <person name="Shea T."/>
            <person name="Young S.K."/>
            <person name="Zeng Q."/>
            <person name="Koehrsen M."/>
            <person name="Haas B."/>
            <person name="Borodovsky M."/>
            <person name="Guigo R."/>
            <person name="Alvarado L."/>
            <person name="Berlin A."/>
            <person name="Borenstein D."/>
            <person name="Chen Z."/>
            <person name="Engels R."/>
            <person name="Freedman E."/>
            <person name="Gellesch M."/>
            <person name="Goldberg J."/>
            <person name="Griggs A."/>
            <person name="Gujja S."/>
            <person name="Heiman D."/>
            <person name="Hepburn T."/>
            <person name="Howarth C."/>
            <person name="Jen D."/>
            <person name="Larson L."/>
            <person name="Lewis B."/>
            <person name="Mehta T."/>
            <person name="Park D."/>
            <person name="Pearson M."/>
            <person name="Roberts A."/>
            <person name="Saif S."/>
            <person name="Shenoy N."/>
            <person name="Sisk P."/>
            <person name="Stolte C."/>
            <person name="Sykes S."/>
            <person name="Walk T."/>
            <person name="White J."/>
            <person name="Yandava C."/>
            <person name="Burger G."/>
            <person name="Gray M.W."/>
            <person name="Holland P.W.H."/>
            <person name="King N."/>
            <person name="Lang F.B.F."/>
            <person name="Roger A.J."/>
            <person name="Ruiz-Trillo I."/>
            <person name="Lander E."/>
            <person name="Nusbaum C."/>
        </authorList>
    </citation>
    <scope>NUCLEOTIDE SEQUENCE [LARGE SCALE GENOMIC DNA]</scope>
    <source>
        <strain evidence="9">ATCC 38327</strain>
    </source>
</reference>